<name>A0ABV3TZK9_9GAMM</name>
<organism evidence="1 2">
    <name type="scientific">Zhongshania arctica</name>
    <dbReference type="NCBI Taxonomy" id="3238302"/>
    <lineage>
        <taxon>Bacteria</taxon>
        <taxon>Pseudomonadati</taxon>
        <taxon>Pseudomonadota</taxon>
        <taxon>Gammaproteobacteria</taxon>
        <taxon>Cellvibrionales</taxon>
        <taxon>Spongiibacteraceae</taxon>
        <taxon>Zhongshania</taxon>
    </lineage>
</organism>
<accession>A0ABV3TZK9</accession>
<dbReference type="Proteomes" id="UP001557484">
    <property type="component" value="Unassembled WGS sequence"/>
</dbReference>
<sequence>MKIKLTPRSIALSVMLGIAGSVSAIELPIIGSVDLGAGGLDALPLSVGGIGSGLLINSGIPVLVDLPVIGGLPLIDGRGIPVIGDLGGGSMLVSGLVQVVAGNPNLNGGLPVIGDRELVLFDLLLEGGPTLNFLALDAVVPL</sequence>
<comment type="caution">
    <text evidence="1">The sequence shown here is derived from an EMBL/GenBank/DDBJ whole genome shotgun (WGS) entry which is preliminary data.</text>
</comment>
<dbReference type="RefSeq" id="WP_368377164.1">
    <property type="nucleotide sequence ID" value="NZ_JBFRYB010000002.1"/>
</dbReference>
<proteinExistence type="predicted"/>
<evidence type="ECO:0000313" key="2">
    <source>
        <dbReference type="Proteomes" id="UP001557484"/>
    </source>
</evidence>
<gene>
    <name evidence="1" type="ORF">AB4875_16255</name>
</gene>
<protein>
    <recommendedName>
        <fullName evidence="3">GLTT repeat-containing protein</fullName>
    </recommendedName>
</protein>
<evidence type="ECO:0000313" key="1">
    <source>
        <dbReference type="EMBL" id="MEX1667050.1"/>
    </source>
</evidence>
<dbReference type="EMBL" id="JBFRYB010000002">
    <property type="protein sequence ID" value="MEX1667050.1"/>
    <property type="molecule type" value="Genomic_DNA"/>
</dbReference>
<keyword evidence="2" id="KW-1185">Reference proteome</keyword>
<evidence type="ECO:0008006" key="3">
    <source>
        <dbReference type="Google" id="ProtNLM"/>
    </source>
</evidence>
<reference evidence="1 2" key="1">
    <citation type="journal article" date="2011" name="Int. J. Syst. Evol. Microbiol.">
        <title>Zhongshania antarctica gen. nov., sp. nov. and Zhongshania guokunii sp. nov., gammaproteobacteria respectively isolated from coastal attached (fast) ice and surface seawater of the Antarctic.</title>
        <authorList>
            <person name="Li H.J."/>
            <person name="Zhang X.Y."/>
            <person name="Chen C.X."/>
            <person name="Zhang Y.J."/>
            <person name="Gao Z.M."/>
            <person name="Yu Y."/>
            <person name="Chen X.L."/>
            <person name="Chen B."/>
            <person name="Zhang Y.Z."/>
        </authorList>
    </citation>
    <scope>NUCLEOTIDE SEQUENCE [LARGE SCALE GENOMIC DNA]</scope>
    <source>
        <strain evidence="1 2">R06B22</strain>
    </source>
</reference>